<keyword evidence="2" id="KW-0813">Transport</keyword>
<feature type="transmembrane region" description="Helical" evidence="9">
    <location>
        <begin position="585"/>
        <end position="608"/>
    </location>
</feature>
<dbReference type="FunFam" id="1.20.1640.10:FF:000004">
    <property type="entry name" value="Protein translocase subunit SecD"/>
    <property type="match status" value="1"/>
</dbReference>
<keyword evidence="8 9" id="KW-0472">Membrane</keyword>
<feature type="transmembrane region" description="Helical" evidence="9">
    <location>
        <begin position="457"/>
        <end position="476"/>
    </location>
</feature>
<keyword evidence="5" id="KW-0653">Protein transport</keyword>
<dbReference type="Gene3D" id="3.30.70.3400">
    <property type="match status" value="1"/>
</dbReference>
<evidence type="ECO:0000256" key="1">
    <source>
        <dbReference type="ARBA" id="ARBA00004651"/>
    </source>
</evidence>
<feature type="domain" description="Protein export membrane protein SecD/SecF C-terminal" evidence="10">
    <location>
        <begin position="437"/>
        <end position="607"/>
    </location>
</feature>
<feature type="domain" description="SecDF P1 head subdomain" evidence="13">
    <location>
        <begin position="308"/>
        <end position="435"/>
    </location>
</feature>
<dbReference type="InterPro" id="IPR005791">
    <property type="entry name" value="SecD"/>
</dbReference>
<comment type="subcellular location">
    <subcellularLocation>
        <location evidence="1">Cell membrane</location>
        <topology evidence="1">Multi-pass membrane protein</topology>
    </subcellularLocation>
</comment>
<dbReference type="InterPro" id="IPR048634">
    <property type="entry name" value="SecD_SecF_C"/>
</dbReference>
<dbReference type="GO" id="GO:0015450">
    <property type="term" value="F:protein-transporting ATPase activity"/>
    <property type="evidence" value="ECO:0007669"/>
    <property type="project" value="InterPro"/>
</dbReference>
<evidence type="ECO:0000259" key="13">
    <source>
        <dbReference type="Pfam" id="PF22599"/>
    </source>
</evidence>
<sequence length="619" mass="67623">MNHYPLWKNLLIIFVLALGVFYALPNKYGRSPVVQTSAIKNQAVDATLLAEISKKLKAGKISDFDLSLEKETVITRFTNIEDQLIGKEIIDGLAGYKSAINLKPNVPQWLTDAGGKAMNLGLDLRGGVYFLMEVDMEEALENKFNQLRGDAVSILSKAKISKKSLKWQNDKLTITFKSAELAEKALQKLRQPMDEVNFKHRQVNGVETLIGTIREKAIDDIKNKAIEQNISTIRSRVNEFGVAEPIVQKQGADRIVVQLPGVQDSSEIKDTLGSVATLEYRAVNMSPNHNAYEIMTSGKPAPLGYKLYKDQNGQPVLLSKRIIVSGDQLIDATAGTDQQDGRPQVSVRLNNLGAKRMLEFTRKNVGNNMAVVFKERVIAGKDPETKKNIYEEVQTVISNAVINGVFSNRFQTTGLESSKFASKLALQLRSGSLAAPVEIVREKTIGPSLGQDNIDNGFKSVLTGFVLVLIFMLIYYRMFGVVANIALSFNVVLIVAVLSLFGATLTLPGIAGIVLTVGMAVDANVLIFERIKEELRLGNTAQGSIKSGYEKALSTIADANITTFIAAIVLFAFGTGPIKGFAVTLSIGIITSMFTAIMVSRAIVNLIYGNKTKLKSLSI</sequence>
<accession>A0A3B0V233</accession>
<feature type="transmembrane region" description="Helical" evidence="9">
    <location>
        <begin position="509"/>
        <end position="531"/>
    </location>
</feature>
<dbReference type="PANTHER" id="PTHR30081:SF1">
    <property type="entry name" value="PROTEIN TRANSLOCASE SUBUNIT SECD"/>
    <property type="match status" value="1"/>
</dbReference>
<evidence type="ECO:0000259" key="10">
    <source>
        <dbReference type="Pfam" id="PF02355"/>
    </source>
</evidence>
<dbReference type="PANTHER" id="PTHR30081">
    <property type="entry name" value="PROTEIN-EXPORT MEMBRANE PROTEIN SEC"/>
    <property type="match status" value="1"/>
</dbReference>
<dbReference type="SUPFAM" id="SSF82866">
    <property type="entry name" value="Multidrug efflux transporter AcrB transmembrane domain"/>
    <property type="match status" value="1"/>
</dbReference>
<keyword evidence="7" id="KW-0811">Translocation</keyword>
<feature type="transmembrane region" description="Helical" evidence="9">
    <location>
        <begin position="481"/>
        <end position="503"/>
    </location>
</feature>
<dbReference type="NCBIfam" id="TIGR00916">
    <property type="entry name" value="2A0604s01"/>
    <property type="match status" value="1"/>
</dbReference>
<dbReference type="InterPro" id="IPR022646">
    <property type="entry name" value="SecD/SecF_CS"/>
</dbReference>
<evidence type="ECO:0000256" key="3">
    <source>
        <dbReference type="ARBA" id="ARBA00022475"/>
    </source>
</evidence>
<gene>
    <name evidence="14" type="ORF">MNBD_GAMMA01-2287</name>
</gene>
<evidence type="ECO:0000256" key="2">
    <source>
        <dbReference type="ARBA" id="ARBA00022448"/>
    </source>
</evidence>
<evidence type="ECO:0000256" key="7">
    <source>
        <dbReference type="ARBA" id="ARBA00023010"/>
    </source>
</evidence>
<dbReference type="Pfam" id="PF07549">
    <property type="entry name" value="Sec_GG"/>
    <property type="match status" value="1"/>
</dbReference>
<dbReference type="Gene3D" id="3.30.1360.200">
    <property type="match status" value="1"/>
</dbReference>
<dbReference type="Pfam" id="PF22599">
    <property type="entry name" value="SecDF_P1_head"/>
    <property type="match status" value="1"/>
</dbReference>
<name>A0A3B0V233_9ZZZZ</name>
<evidence type="ECO:0000313" key="14">
    <source>
        <dbReference type="EMBL" id="VAW37595.1"/>
    </source>
</evidence>
<dbReference type="Pfam" id="PF02355">
    <property type="entry name" value="SecD_SecF_C"/>
    <property type="match status" value="1"/>
</dbReference>
<evidence type="ECO:0000256" key="8">
    <source>
        <dbReference type="ARBA" id="ARBA00023136"/>
    </source>
</evidence>
<evidence type="ECO:0000256" key="5">
    <source>
        <dbReference type="ARBA" id="ARBA00022927"/>
    </source>
</evidence>
<dbReference type="InterPro" id="IPR048631">
    <property type="entry name" value="SecD_1st"/>
</dbReference>
<dbReference type="InterPro" id="IPR055344">
    <property type="entry name" value="SecD_SecF_C_bact"/>
</dbReference>
<keyword evidence="4 9" id="KW-0812">Transmembrane</keyword>
<feature type="transmembrane region" description="Helical" evidence="9">
    <location>
        <begin position="552"/>
        <end position="573"/>
    </location>
</feature>
<evidence type="ECO:0000256" key="6">
    <source>
        <dbReference type="ARBA" id="ARBA00022989"/>
    </source>
</evidence>
<evidence type="ECO:0000259" key="12">
    <source>
        <dbReference type="Pfam" id="PF21760"/>
    </source>
</evidence>
<proteinExistence type="inferred from homology"/>
<feature type="domain" description="SecD export protein N-terminal TM" evidence="11">
    <location>
        <begin position="1"/>
        <end position="92"/>
    </location>
</feature>
<dbReference type="NCBIfam" id="TIGR01129">
    <property type="entry name" value="secD"/>
    <property type="match status" value="1"/>
</dbReference>
<dbReference type="HAMAP" id="MF_01463_B">
    <property type="entry name" value="SecD_B"/>
    <property type="match status" value="1"/>
</dbReference>
<dbReference type="GO" id="GO:0006886">
    <property type="term" value="P:intracellular protein transport"/>
    <property type="evidence" value="ECO:0007669"/>
    <property type="project" value="InterPro"/>
</dbReference>
<feature type="domain" description="Protein translocase subunit SecDF P1" evidence="12">
    <location>
        <begin position="226"/>
        <end position="284"/>
    </location>
</feature>
<evidence type="ECO:0000256" key="9">
    <source>
        <dbReference type="SAM" id="Phobius"/>
    </source>
</evidence>
<dbReference type="AlphaFoldDB" id="A0A3B0V233"/>
<dbReference type="InterPro" id="IPR054384">
    <property type="entry name" value="SecDF_P1_head"/>
</dbReference>
<evidence type="ECO:0000259" key="11">
    <source>
        <dbReference type="Pfam" id="PF13721"/>
    </source>
</evidence>
<evidence type="ECO:0000256" key="4">
    <source>
        <dbReference type="ARBA" id="ARBA00022692"/>
    </source>
</evidence>
<dbReference type="Gene3D" id="1.20.1640.10">
    <property type="entry name" value="Multidrug efflux transporter AcrB transmembrane domain"/>
    <property type="match status" value="1"/>
</dbReference>
<dbReference type="Pfam" id="PF13721">
    <property type="entry name" value="SecD-TM1"/>
    <property type="match status" value="1"/>
</dbReference>
<dbReference type="InterPro" id="IPR001036">
    <property type="entry name" value="Acrflvin-R"/>
</dbReference>
<organism evidence="14">
    <name type="scientific">hydrothermal vent metagenome</name>
    <dbReference type="NCBI Taxonomy" id="652676"/>
    <lineage>
        <taxon>unclassified sequences</taxon>
        <taxon>metagenomes</taxon>
        <taxon>ecological metagenomes</taxon>
    </lineage>
</organism>
<dbReference type="InterPro" id="IPR027398">
    <property type="entry name" value="SecD-TM"/>
</dbReference>
<dbReference type="PRINTS" id="PR00702">
    <property type="entry name" value="ACRIFLAVINRP"/>
</dbReference>
<dbReference type="Pfam" id="PF21760">
    <property type="entry name" value="SecD_1st"/>
    <property type="match status" value="1"/>
</dbReference>
<keyword evidence="6 9" id="KW-1133">Transmembrane helix</keyword>
<dbReference type="GO" id="GO:0005886">
    <property type="term" value="C:plasma membrane"/>
    <property type="evidence" value="ECO:0007669"/>
    <property type="project" value="UniProtKB-SubCell"/>
</dbReference>
<dbReference type="InterPro" id="IPR022813">
    <property type="entry name" value="SecD/SecF_arch_bac"/>
</dbReference>
<protein>
    <submittedName>
        <fullName evidence="14">Protein translocase subunit SecD</fullName>
    </submittedName>
</protein>
<keyword evidence="3" id="KW-1003">Cell membrane</keyword>
<dbReference type="EMBL" id="UOEW01000174">
    <property type="protein sequence ID" value="VAW37595.1"/>
    <property type="molecule type" value="Genomic_DNA"/>
</dbReference>
<reference evidence="14" key="1">
    <citation type="submission" date="2018-06" db="EMBL/GenBank/DDBJ databases">
        <authorList>
            <person name="Zhirakovskaya E."/>
        </authorList>
    </citation>
    <scope>NUCLEOTIDE SEQUENCE</scope>
</reference>